<feature type="region of interest" description="Disordered" evidence="6">
    <location>
        <begin position="1"/>
        <end position="42"/>
    </location>
</feature>
<dbReference type="GO" id="GO:0005634">
    <property type="term" value="C:nucleus"/>
    <property type="evidence" value="ECO:0007669"/>
    <property type="project" value="UniProtKB-SubCell"/>
</dbReference>
<comment type="subcellular location">
    <subcellularLocation>
        <location evidence="4 5">Nucleus</location>
    </subcellularLocation>
</comment>
<comment type="caution">
    <text evidence="8">The sequence shown here is derived from an EMBL/GenBank/DDBJ whole genome shotgun (WGS) entry which is preliminary data.</text>
</comment>
<organism evidence="8 9">
    <name type="scientific">Collybiopsis confluens</name>
    <dbReference type="NCBI Taxonomy" id="2823264"/>
    <lineage>
        <taxon>Eukaryota</taxon>
        <taxon>Fungi</taxon>
        <taxon>Dikarya</taxon>
        <taxon>Basidiomycota</taxon>
        <taxon>Agaricomycotina</taxon>
        <taxon>Agaricomycetes</taxon>
        <taxon>Agaricomycetidae</taxon>
        <taxon>Agaricales</taxon>
        <taxon>Marasmiineae</taxon>
        <taxon>Omphalotaceae</taxon>
        <taxon>Collybiopsis</taxon>
    </lineage>
</organism>
<dbReference type="InterPro" id="IPR051000">
    <property type="entry name" value="Homeobox_DNA-bind_prot"/>
</dbReference>
<feature type="domain" description="Homeobox" evidence="7">
    <location>
        <begin position="244"/>
        <end position="304"/>
    </location>
</feature>
<keyword evidence="1 4" id="KW-0238">DNA-binding</keyword>
<feature type="compositionally biased region" description="Low complexity" evidence="6">
    <location>
        <begin position="301"/>
        <end position="312"/>
    </location>
</feature>
<feature type="region of interest" description="Disordered" evidence="6">
    <location>
        <begin position="114"/>
        <end position="168"/>
    </location>
</feature>
<feature type="region of interest" description="Disordered" evidence="6">
    <location>
        <begin position="59"/>
        <end position="80"/>
    </location>
</feature>
<dbReference type="CDD" id="cd00086">
    <property type="entry name" value="homeodomain"/>
    <property type="match status" value="1"/>
</dbReference>
<evidence type="ECO:0000313" key="9">
    <source>
        <dbReference type="Proteomes" id="UP000518752"/>
    </source>
</evidence>
<feature type="compositionally biased region" description="Polar residues" evidence="6">
    <location>
        <begin position="63"/>
        <end position="73"/>
    </location>
</feature>
<dbReference type="GO" id="GO:0000978">
    <property type="term" value="F:RNA polymerase II cis-regulatory region sequence-specific DNA binding"/>
    <property type="evidence" value="ECO:0007669"/>
    <property type="project" value="TreeGrafter"/>
</dbReference>
<feature type="DNA-binding region" description="Homeobox" evidence="4">
    <location>
        <begin position="246"/>
        <end position="305"/>
    </location>
</feature>
<accession>A0A8H5MGF2</accession>
<evidence type="ECO:0000259" key="7">
    <source>
        <dbReference type="PROSITE" id="PS50071"/>
    </source>
</evidence>
<dbReference type="SMART" id="SM00389">
    <property type="entry name" value="HOX"/>
    <property type="match status" value="1"/>
</dbReference>
<feature type="compositionally biased region" description="Polar residues" evidence="6">
    <location>
        <begin position="313"/>
        <end position="324"/>
    </location>
</feature>
<dbReference type="EMBL" id="JAACJN010000002">
    <property type="protein sequence ID" value="KAF5393515.1"/>
    <property type="molecule type" value="Genomic_DNA"/>
</dbReference>
<dbReference type="PANTHER" id="PTHR24324">
    <property type="entry name" value="HOMEOBOX PROTEIN HHEX"/>
    <property type="match status" value="1"/>
</dbReference>
<feature type="region of interest" description="Disordered" evidence="6">
    <location>
        <begin position="298"/>
        <end position="388"/>
    </location>
</feature>
<evidence type="ECO:0000256" key="1">
    <source>
        <dbReference type="ARBA" id="ARBA00023125"/>
    </source>
</evidence>
<name>A0A8H5MGF2_9AGAR</name>
<feature type="compositionally biased region" description="Polar residues" evidence="6">
    <location>
        <begin position="146"/>
        <end position="168"/>
    </location>
</feature>
<evidence type="ECO:0000256" key="6">
    <source>
        <dbReference type="SAM" id="MobiDB-lite"/>
    </source>
</evidence>
<dbReference type="InterPro" id="IPR009057">
    <property type="entry name" value="Homeodomain-like_sf"/>
</dbReference>
<dbReference type="PROSITE" id="PS50071">
    <property type="entry name" value="HOMEOBOX_2"/>
    <property type="match status" value="1"/>
</dbReference>
<feature type="compositionally biased region" description="Polar residues" evidence="6">
    <location>
        <begin position="333"/>
        <end position="347"/>
    </location>
</feature>
<evidence type="ECO:0000256" key="5">
    <source>
        <dbReference type="RuleBase" id="RU000682"/>
    </source>
</evidence>
<dbReference type="GO" id="GO:0030154">
    <property type="term" value="P:cell differentiation"/>
    <property type="evidence" value="ECO:0007669"/>
    <property type="project" value="TreeGrafter"/>
</dbReference>
<evidence type="ECO:0000313" key="8">
    <source>
        <dbReference type="EMBL" id="KAF5393515.1"/>
    </source>
</evidence>
<dbReference type="SUPFAM" id="SSF46689">
    <property type="entry name" value="Homeodomain-like"/>
    <property type="match status" value="1"/>
</dbReference>
<dbReference type="Proteomes" id="UP000518752">
    <property type="component" value="Unassembled WGS sequence"/>
</dbReference>
<dbReference type="Gene3D" id="1.10.10.60">
    <property type="entry name" value="Homeodomain-like"/>
    <property type="match status" value="1"/>
</dbReference>
<dbReference type="OrthoDB" id="6159439at2759"/>
<dbReference type="InterPro" id="IPR001356">
    <property type="entry name" value="HD"/>
</dbReference>
<keyword evidence="9" id="KW-1185">Reference proteome</keyword>
<dbReference type="GO" id="GO:0000981">
    <property type="term" value="F:DNA-binding transcription factor activity, RNA polymerase II-specific"/>
    <property type="evidence" value="ECO:0007669"/>
    <property type="project" value="InterPro"/>
</dbReference>
<evidence type="ECO:0000256" key="3">
    <source>
        <dbReference type="ARBA" id="ARBA00023242"/>
    </source>
</evidence>
<keyword evidence="2 4" id="KW-0371">Homeobox</keyword>
<protein>
    <recommendedName>
        <fullName evidence="7">Homeobox domain-containing protein</fullName>
    </recommendedName>
</protein>
<feature type="region of interest" description="Disordered" evidence="6">
    <location>
        <begin position="211"/>
        <end position="253"/>
    </location>
</feature>
<evidence type="ECO:0000256" key="4">
    <source>
        <dbReference type="PROSITE-ProRule" id="PRU00108"/>
    </source>
</evidence>
<dbReference type="InterPro" id="IPR017970">
    <property type="entry name" value="Homeobox_CS"/>
</dbReference>
<dbReference type="PANTHER" id="PTHR24324:SF9">
    <property type="entry name" value="HOMEOBOX DOMAIN-CONTAINING PROTEIN"/>
    <property type="match status" value="1"/>
</dbReference>
<sequence>MANSRDDRYNNYAGQASVGKPAAAKAPSLGDQSPAFFQTGQGGRTVLPPLASAFPISPFSASGQYPNQFTQPRSMPRYDYNNPALYNNQWPYSNQSSTQNYSYYDPTYYSNMRASPTNAMQEPNVDSRKLPPLNTSSAVGRDDRWSSSNPSYSLGPTNVPSNSGIRSPTASYPSAFSGYPQTNTTSNYGYVPMTDQVHGTNNPSMMMPGHRSISPSYTSSSASIHPSSYTPPPVSPTSGTVSEPTIKKKRKRADATQLKVLNETYARTAFPSTEERQALAKLLDMSARSVQIWFQNKRQSMRQTRQSSSSASTLHGSFGMSSHGDTGMDDQGHSASGYDSNGMQIPSGSYMPRSSHESRSSPDVSPSTSHRRPRQDAVSGDSKWQTRY</sequence>
<evidence type="ECO:0000256" key="2">
    <source>
        <dbReference type="ARBA" id="ARBA00023155"/>
    </source>
</evidence>
<keyword evidence="3 4" id="KW-0539">Nucleus</keyword>
<proteinExistence type="predicted"/>
<dbReference type="AlphaFoldDB" id="A0A8H5MGF2"/>
<dbReference type="PROSITE" id="PS00027">
    <property type="entry name" value="HOMEOBOX_1"/>
    <property type="match status" value="1"/>
</dbReference>
<feature type="compositionally biased region" description="Low complexity" evidence="6">
    <location>
        <begin position="212"/>
        <end position="228"/>
    </location>
</feature>
<reference evidence="8 9" key="1">
    <citation type="journal article" date="2020" name="ISME J.">
        <title>Uncovering the hidden diversity of litter-decomposition mechanisms in mushroom-forming fungi.</title>
        <authorList>
            <person name="Floudas D."/>
            <person name="Bentzer J."/>
            <person name="Ahren D."/>
            <person name="Johansson T."/>
            <person name="Persson P."/>
            <person name="Tunlid A."/>
        </authorList>
    </citation>
    <scope>NUCLEOTIDE SEQUENCE [LARGE SCALE GENOMIC DNA]</scope>
    <source>
        <strain evidence="8 9">CBS 406.79</strain>
    </source>
</reference>
<dbReference type="Pfam" id="PF00046">
    <property type="entry name" value="Homeodomain"/>
    <property type="match status" value="1"/>
</dbReference>
<gene>
    <name evidence="8" type="ORF">D9757_000784</name>
</gene>